<protein>
    <recommendedName>
        <fullName evidence="2">DUF3615 domain-containing protein</fullName>
    </recommendedName>
</protein>
<reference evidence="3" key="3">
    <citation type="submission" date="2022-01" db="UniProtKB">
        <authorList>
            <consortium name="EnsemblPlants"/>
        </authorList>
    </citation>
    <scope>IDENTIFICATION</scope>
    <source>
        <strain evidence="3">subsp. vulgare</strain>
    </source>
</reference>
<feature type="region of interest" description="Disordered" evidence="1">
    <location>
        <begin position="1"/>
        <end position="25"/>
    </location>
</feature>
<evidence type="ECO:0000256" key="1">
    <source>
        <dbReference type="SAM" id="MobiDB-lite"/>
    </source>
</evidence>
<accession>A0A8I6Y1M0</accession>
<evidence type="ECO:0000313" key="4">
    <source>
        <dbReference type="Proteomes" id="UP000011116"/>
    </source>
</evidence>
<dbReference type="PANTHER" id="PTHR33326:SF32">
    <property type="match status" value="1"/>
</dbReference>
<dbReference type="Pfam" id="PF12274">
    <property type="entry name" value="DUF3615"/>
    <property type="match status" value="1"/>
</dbReference>
<sequence length="372" mass="41551">MEVTCSNIQTRPYDRPQPPQCEYPYYDVPEPLEKPLLEPKNANASSSSTQPVAITHDISPVSRQLSPPIFARNPSGWHLQFFIRIDVGGYFHTYPSLGGPFQSLQEAENAIASHLDELRSPMMCTDGLSDAEIGILHDLYWPDGTRQKSSKGNANHRNISLLVQALLDKYNEDHHLLGDLAYELDDVLIFRKFFEGEKVIMFYHINLATKTKGEDGLHSGINNLFFAEVGQIEGENKEYVYVLNSLCMVKPTDNGQCYGCLSYGNVDLKHPVDTDKYKGGHTAPRSPCCGFDLRCDVITGLDVPAYIEDEEARLAEEEAMLRYIYKCPAPAKSDSARVPAGLAKREDAGLTKGEYGQGSTKYIVPARRRPLV</sequence>
<dbReference type="PANTHER" id="PTHR33326">
    <property type="entry name" value="OS05G0543800 PROTEIN"/>
    <property type="match status" value="1"/>
</dbReference>
<feature type="domain" description="DUF3615" evidence="2">
    <location>
        <begin position="163"/>
        <end position="271"/>
    </location>
</feature>
<dbReference type="AlphaFoldDB" id="A0A8I6Y1M0"/>
<dbReference type="Gramene" id="HORVU.MOREX.r3.4HG0400120.1">
    <property type="protein sequence ID" value="HORVU.MOREX.r3.4HG0400120.1"/>
    <property type="gene ID" value="HORVU.MOREX.r3.4HG0400120"/>
</dbReference>
<dbReference type="Proteomes" id="UP000011116">
    <property type="component" value="Chromosome 4H"/>
</dbReference>
<reference evidence="3" key="2">
    <citation type="submission" date="2020-10" db="EMBL/GenBank/DDBJ databases">
        <authorList>
            <person name="Scholz U."/>
            <person name="Mascher M."/>
            <person name="Fiebig A."/>
        </authorList>
    </citation>
    <scope>NUCLEOTIDE SEQUENCE [LARGE SCALE GENOMIC DNA]</scope>
    <source>
        <strain evidence="3">cv. Morex</strain>
    </source>
</reference>
<dbReference type="Gramene" id="HORVU.MOREX.r2.4HG0332950.1">
    <property type="protein sequence ID" value="HORVU.MOREX.r2.4HG0332950.1"/>
    <property type="gene ID" value="HORVU.MOREX.r2.4HG0332950"/>
</dbReference>
<evidence type="ECO:0000259" key="2">
    <source>
        <dbReference type="Pfam" id="PF12274"/>
    </source>
</evidence>
<evidence type="ECO:0000313" key="3">
    <source>
        <dbReference type="EnsemblPlants" id="HORVU.MOREX.r3.4HG0400120.1"/>
    </source>
</evidence>
<keyword evidence="4" id="KW-1185">Reference proteome</keyword>
<feature type="compositionally biased region" description="Polar residues" evidence="1">
    <location>
        <begin position="1"/>
        <end position="10"/>
    </location>
</feature>
<name>A0A8I6Y1M0_HORVV</name>
<proteinExistence type="predicted"/>
<dbReference type="EnsemblPlants" id="HORVU.MOREX.r3.4HG0400120.1">
    <property type="protein sequence ID" value="HORVU.MOREX.r3.4HG0400120.1"/>
    <property type="gene ID" value="HORVU.MOREX.r3.4HG0400120"/>
</dbReference>
<organism evidence="3 4">
    <name type="scientific">Hordeum vulgare subsp. vulgare</name>
    <name type="common">Domesticated barley</name>
    <dbReference type="NCBI Taxonomy" id="112509"/>
    <lineage>
        <taxon>Eukaryota</taxon>
        <taxon>Viridiplantae</taxon>
        <taxon>Streptophyta</taxon>
        <taxon>Embryophyta</taxon>
        <taxon>Tracheophyta</taxon>
        <taxon>Spermatophyta</taxon>
        <taxon>Magnoliopsida</taxon>
        <taxon>Liliopsida</taxon>
        <taxon>Poales</taxon>
        <taxon>Poaceae</taxon>
        <taxon>BOP clade</taxon>
        <taxon>Pooideae</taxon>
        <taxon>Triticodae</taxon>
        <taxon>Triticeae</taxon>
        <taxon>Hordeinae</taxon>
        <taxon>Hordeum</taxon>
    </lineage>
</organism>
<reference evidence="4" key="1">
    <citation type="journal article" date="2012" name="Nature">
        <title>A physical, genetic and functional sequence assembly of the barley genome.</title>
        <authorList>
            <consortium name="The International Barley Genome Sequencing Consortium"/>
            <person name="Mayer K.F."/>
            <person name="Waugh R."/>
            <person name="Brown J.W."/>
            <person name="Schulman A."/>
            <person name="Langridge P."/>
            <person name="Platzer M."/>
            <person name="Fincher G.B."/>
            <person name="Muehlbauer G.J."/>
            <person name="Sato K."/>
            <person name="Close T.J."/>
            <person name="Wise R.P."/>
            <person name="Stein N."/>
        </authorList>
    </citation>
    <scope>NUCLEOTIDE SEQUENCE [LARGE SCALE GENOMIC DNA]</scope>
    <source>
        <strain evidence="4">cv. Morex</strain>
    </source>
</reference>
<dbReference type="InterPro" id="IPR022059">
    <property type="entry name" value="DUF3615"/>
</dbReference>